<gene>
    <name evidence="1" type="ordered locus">Metev_0025</name>
</gene>
<evidence type="ECO:0000313" key="1">
    <source>
        <dbReference type="EMBL" id="ADI72957.1"/>
    </source>
</evidence>
<organism evidence="1 2">
    <name type="scientific">Methanohalobium evestigatum (strain ATCC BAA-1072 / DSM 3721 / NBRC 107634 / OCM 161 / Z-7303)</name>
    <dbReference type="NCBI Taxonomy" id="644295"/>
    <lineage>
        <taxon>Archaea</taxon>
        <taxon>Methanobacteriati</taxon>
        <taxon>Methanobacteriota</taxon>
        <taxon>Stenosarchaea group</taxon>
        <taxon>Methanomicrobia</taxon>
        <taxon>Methanosarcinales</taxon>
        <taxon>Methanosarcinaceae</taxon>
        <taxon>Methanohalobium</taxon>
    </lineage>
</organism>
<proteinExistence type="predicted"/>
<dbReference type="STRING" id="644295.Metev_0025"/>
<dbReference type="KEGG" id="mev:Metev_0025"/>
<dbReference type="Proteomes" id="UP000000391">
    <property type="component" value="Chromosome"/>
</dbReference>
<accession>D7E5T5</accession>
<protein>
    <submittedName>
        <fullName evidence="1">Uncharacterized protein</fullName>
    </submittedName>
</protein>
<dbReference type="GeneID" id="9345631"/>
<dbReference type="AlphaFoldDB" id="D7E5T5"/>
<dbReference type="HOGENOM" id="CLU_1500285_0_0_2"/>
<reference evidence="1 2" key="1">
    <citation type="submission" date="2010-06" db="EMBL/GenBank/DDBJ databases">
        <title>Complete sequence chromosome of Methanohalobium evestigatum Z-7303.</title>
        <authorList>
            <consortium name="US DOE Joint Genome Institute"/>
            <person name="Lucas S."/>
            <person name="Copeland A."/>
            <person name="Lapidus A."/>
            <person name="Cheng J.-F."/>
            <person name="Bruce D."/>
            <person name="Goodwin L."/>
            <person name="Pitluck S."/>
            <person name="Saunders E."/>
            <person name="Detter J.C."/>
            <person name="Han C."/>
            <person name="Tapia R."/>
            <person name="Land M."/>
            <person name="Hauser L."/>
            <person name="Kyrpides N."/>
            <person name="Mikhailova N."/>
            <person name="Sieprawska-Lupa M."/>
            <person name="Whitman W.B."/>
            <person name="Anderson I."/>
            <person name="Woyke T."/>
        </authorList>
    </citation>
    <scope>NUCLEOTIDE SEQUENCE [LARGE SCALE GENOMIC DNA]</scope>
    <source>
        <strain evidence="2">ATCC BAA-1072 / DSM 3721 / NBRC 107634 / OCM 161 / Z-7303</strain>
    </source>
</reference>
<name>D7E5T5_METEZ</name>
<dbReference type="RefSeq" id="WP_013193525.1">
    <property type="nucleotide sequence ID" value="NC_014253.1"/>
</dbReference>
<keyword evidence="2" id="KW-1185">Reference proteome</keyword>
<sequence>MIKNECFYCQKTDLECIHPRGDCVNCPVNNAEELNRRTIENEKYNKKETESQNQRLEREGYIATKKENGQLKIDSITEKGKKKLSKDLLDELNSDLKIDEILCTQAEILRNSPVFWKRVIELMKYGVLKKDTIENVNILALVGFIGLFEGLETKLTENEERLLEWQTEGFVDMCMDYTQ</sequence>
<dbReference type="EMBL" id="CP002069">
    <property type="protein sequence ID" value="ADI72957.1"/>
    <property type="molecule type" value="Genomic_DNA"/>
</dbReference>
<evidence type="ECO:0000313" key="2">
    <source>
        <dbReference type="Proteomes" id="UP000000391"/>
    </source>
</evidence>